<accession>A0A7R9H2G2</accession>
<dbReference type="AlphaFoldDB" id="A0A7R9H2G2"/>
<name>A0A7R9H2G2_TIMCR</name>
<reference evidence="1" key="1">
    <citation type="submission" date="2020-11" db="EMBL/GenBank/DDBJ databases">
        <authorList>
            <person name="Tran Van P."/>
        </authorList>
    </citation>
    <scope>NUCLEOTIDE SEQUENCE</scope>
</reference>
<gene>
    <name evidence="1" type="ORF">TCEB3V08_LOCUS7997</name>
</gene>
<sequence length="97" mass="10907">MPDVKAVIFDEIDLTDLSFAECSIKNVNHSFQLCILTDDPENPDEPRWGDQSRVCSDRRFAEIGAACRPISVSSRLAIGFQIEANLNFRCLFGQREG</sequence>
<proteinExistence type="predicted"/>
<organism evidence="1">
    <name type="scientific">Timema cristinae</name>
    <name type="common">Walking stick</name>
    <dbReference type="NCBI Taxonomy" id="61476"/>
    <lineage>
        <taxon>Eukaryota</taxon>
        <taxon>Metazoa</taxon>
        <taxon>Ecdysozoa</taxon>
        <taxon>Arthropoda</taxon>
        <taxon>Hexapoda</taxon>
        <taxon>Insecta</taxon>
        <taxon>Pterygota</taxon>
        <taxon>Neoptera</taxon>
        <taxon>Polyneoptera</taxon>
        <taxon>Phasmatodea</taxon>
        <taxon>Timematodea</taxon>
        <taxon>Timematoidea</taxon>
        <taxon>Timematidae</taxon>
        <taxon>Timema</taxon>
    </lineage>
</organism>
<dbReference type="EMBL" id="OC319462">
    <property type="protein sequence ID" value="CAD7405484.1"/>
    <property type="molecule type" value="Genomic_DNA"/>
</dbReference>
<protein>
    <submittedName>
        <fullName evidence="1">Uncharacterized protein</fullName>
    </submittedName>
</protein>
<evidence type="ECO:0000313" key="1">
    <source>
        <dbReference type="EMBL" id="CAD7405484.1"/>
    </source>
</evidence>